<evidence type="ECO:0000256" key="2">
    <source>
        <dbReference type="ARBA" id="ARBA00022598"/>
    </source>
</evidence>
<comment type="cofactor">
    <cofactor evidence="11">
        <name>Mn(2+)</name>
        <dbReference type="ChEBI" id="CHEBI:29035"/>
    </cofactor>
    <text evidence="11">Binds 2 manganese ions per subunit.</text>
</comment>
<proteinExistence type="predicted"/>
<evidence type="ECO:0000256" key="8">
    <source>
        <dbReference type="ARBA" id="ARBA00047746"/>
    </source>
</evidence>
<keyword evidence="7 11" id="KW-0464">Manganese</keyword>
<feature type="binding site" evidence="10">
    <location>
        <begin position="309"/>
        <end position="310"/>
    </location>
    <ligand>
        <name>GMP</name>
        <dbReference type="ChEBI" id="CHEBI:58115"/>
    </ligand>
</feature>
<dbReference type="GO" id="GO:0170057">
    <property type="term" value="F:RNA ligase (GTP) activity"/>
    <property type="evidence" value="ECO:0007669"/>
    <property type="project" value="UniProtKB-EC"/>
</dbReference>
<evidence type="ECO:0000256" key="11">
    <source>
        <dbReference type="PIRSR" id="PIRSR601233-3"/>
    </source>
</evidence>
<dbReference type="GO" id="GO:0006281">
    <property type="term" value="P:DNA repair"/>
    <property type="evidence" value="ECO:0007669"/>
    <property type="project" value="TreeGrafter"/>
</dbReference>
<keyword evidence="5" id="KW-0692">RNA repair</keyword>
<keyword evidence="3 11" id="KW-0479">Metal-binding</keyword>
<dbReference type="Proteomes" id="UP000220828">
    <property type="component" value="Unassembled WGS sequence"/>
</dbReference>
<dbReference type="SUPFAM" id="SSF103365">
    <property type="entry name" value="Hypothetical protein PH1602"/>
    <property type="match status" value="1"/>
</dbReference>
<keyword evidence="4 10" id="KW-0547">Nucleotide-binding</keyword>
<dbReference type="GO" id="GO:0042245">
    <property type="term" value="P:RNA repair"/>
    <property type="evidence" value="ECO:0007669"/>
    <property type="project" value="UniProtKB-KW"/>
</dbReference>
<evidence type="ECO:0000256" key="3">
    <source>
        <dbReference type="ARBA" id="ARBA00022723"/>
    </source>
</evidence>
<dbReference type="EC" id="6.5.1.8" evidence="1"/>
<dbReference type="PANTHER" id="PTHR43749:SF2">
    <property type="entry name" value="RNA-SPLICING LIGASE RTCB"/>
    <property type="match status" value="1"/>
</dbReference>
<feature type="binding site" evidence="11">
    <location>
        <position position="225"/>
    </location>
    <ligand>
        <name>Mn(2+)</name>
        <dbReference type="ChEBI" id="CHEBI:29035"/>
        <label>2</label>
    </ligand>
</feature>
<keyword evidence="6 10" id="KW-0342">GTP-binding</keyword>
<evidence type="ECO:0000313" key="13">
    <source>
        <dbReference type="Proteomes" id="UP000220828"/>
    </source>
</evidence>
<dbReference type="GO" id="GO:0006396">
    <property type="term" value="P:RNA processing"/>
    <property type="evidence" value="ECO:0007669"/>
    <property type="project" value="InterPro"/>
</dbReference>
<evidence type="ECO:0000256" key="10">
    <source>
        <dbReference type="PIRSR" id="PIRSR601233-2"/>
    </source>
</evidence>
<keyword evidence="2 12" id="KW-0436">Ligase</keyword>
<feature type="binding site" evidence="11">
    <location>
        <position position="309"/>
    </location>
    <ligand>
        <name>Mn(2+)</name>
        <dbReference type="ChEBI" id="CHEBI:29035"/>
        <label>2</label>
    </ligand>
</feature>
<accession>A0A2H3KVN8</accession>
<dbReference type="GO" id="GO:0005525">
    <property type="term" value="F:GTP binding"/>
    <property type="evidence" value="ECO:0007669"/>
    <property type="project" value="UniProtKB-KW"/>
</dbReference>
<dbReference type="Gene3D" id="3.90.1860.10">
    <property type="entry name" value="tRNA-splicing ligase RtcB"/>
    <property type="match status" value="1"/>
</dbReference>
<dbReference type="GO" id="GO:0003909">
    <property type="term" value="F:DNA ligase activity"/>
    <property type="evidence" value="ECO:0007669"/>
    <property type="project" value="TreeGrafter"/>
</dbReference>
<evidence type="ECO:0000313" key="12">
    <source>
        <dbReference type="EMBL" id="PDS22786.1"/>
    </source>
</evidence>
<protein>
    <recommendedName>
        <fullName evidence="1">3'-phosphate/5'-hydroxy nucleic acid ligase</fullName>
        <ecNumber evidence="1">6.5.1.8</ecNumber>
    </recommendedName>
</protein>
<organism evidence="12 13">
    <name type="scientific">Flavobacterium branchiophilum</name>
    <dbReference type="NCBI Taxonomy" id="55197"/>
    <lineage>
        <taxon>Bacteria</taxon>
        <taxon>Pseudomonadati</taxon>
        <taxon>Bacteroidota</taxon>
        <taxon>Flavobacteriia</taxon>
        <taxon>Flavobacteriales</taxon>
        <taxon>Flavobacteriaceae</taxon>
        <taxon>Flavobacterium</taxon>
    </lineage>
</organism>
<evidence type="ECO:0000256" key="9">
    <source>
        <dbReference type="PIRSR" id="PIRSR601233-1"/>
    </source>
</evidence>
<feature type="binding site" evidence="10">
    <location>
        <begin position="367"/>
        <end position="370"/>
    </location>
    <ligand>
        <name>GMP</name>
        <dbReference type="ChEBI" id="CHEBI:58115"/>
    </ligand>
</feature>
<dbReference type="RefSeq" id="WP_097554630.1">
    <property type="nucleotide sequence ID" value="NZ_PCMW01000079.1"/>
</dbReference>
<comment type="catalytic activity">
    <reaction evidence="8">
        <text>a 3'-end 3'-phospho-ribonucleotide-RNA + a 5'-end dephospho-ribonucleoside-RNA + GTP = a ribonucleotidyl-ribonucleotide-RNA + GMP + diphosphate</text>
        <dbReference type="Rhea" id="RHEA:68076"/>
        <dbReference type="Rhea" id="RHEA-COMP:10463"/>
        <dbReference type="Rhea" id="RHEA-COMP:13936"/>
        <dbReference type="Rhea" id="RHEA-COMP:17355"/>
        <dbReference type="ChEBI" id="CHEBI:33019"/>
        <dbReference type="ChEBI" id="CHEBI:37565"/>
        <dbReference type="ChEBI" id="CHEBI:58115"/>
        <dbReference type="ChEBI" id="CHEBI:83062"/>
        <dbReference type="ChEBI" id="CHEBI:138284"/>
        <dbReference type="ChEBI" id="CHEBI:173118"/>
        <dbReference type="EC" id="6.5.1.8"/>
    </reaction>
</comment>
<name>A0A2H3KVN8_9FLAO</name>
<dbReference type="InterPro" id="IPR001233">
    <property type="entry name" value="RtcB"/>
</dbReference>
<feature type="binding site" evidence="11">
    <location>
        <position position="207"/>
    </location>
    <ligand>
        <name>Mn(2+)</name>
        <dbReference type="ChEBI" id="CHEBI:29035"/>
        <label>1</label>
    </ligand>
</feature>
<dbReference type="InterPro" id="IPR036025">
    <property type="entry name" value="RtcB-like_sf"/>
</dbReference>
<sequence length="458" mass="51297">MKENRTFSGKDLIALGFYQGAWFKDAIAYINANDLSQEEMMVYLEQFRAPAPLDLHEVPVDFYQNILADNELEEKNKTDVVQTMMELMKTPTLIKGAIMPDACPTGSIGTIPVGGVVVAKNAIHPGMHSADICCSVMLTDFGKTDPKTVLDAAHEITHFGGGGRSREDQFRFPAELLEQFESNALLNDQRMMSVARSHLGTQGDGNHFLFVGISKKTGNTMLVTHHGSRGVGANLFKKGMHLAEKFRKVLSPKTLKQNAWIPYETSEGKMYWEALQIIRSWTKKNHECIHDATLEKLNQEKEARFWNEHNFVFKDGDLFYHAKGATPLDPKFMPDITGPRLIPLNMAEPVLIVEGATTESNLGFAPHGAGRNTSRTQHKKTKAHQTMQAVFEEETKGLDVRFFSNEIDISELPSAYKNAASVREQMATFGLGTVIDEVMPYGCIMAGNWEKNAPWRRR</sequence>
<evidence type="ECO:0000256" key="4">
    <source>
        <dbReference type="ARBA" id="ARBA00022741"/>
    </source>
</evidence>
<dbReference type="Pfam" id="PF01139">
    <property type="entry name" value="RtcB"/>
    <property type="match status" value="1"/>
</dbReference>
<comment type="caution">
    <text evidence="12">The sequence shown here is derived from an EMBL/GenBank/DDBJ whole genome shotgun (WGS) entry which is preliminary data.</text>
</comment>
<dbReference type="AlphaFoldDB" id="A0A2H3KVN8"/>
<dbReference type="PANTHER" id="PTHR43749">
    <property type="entry name" value="RNA-SPLICING LIGASE RTCB"/>
    <property type="match status" value="1"/>
</dbReference>
<dbReference type="EMBL" id="PCMW01000079">
    <property type="protein sequence ID" value="PDS22786.1"/>
    <property type="molecule type" value="Genomic_DNA"/>
</dbReference>
<evidence type="ECO:0000256" key="6">
    <source>
        <dbReference type="ARBA" id="ARBA00023134"/>
    </source>
</evidence>
<evidence type="ECO:0000256" key="7">
    <source>
        <dbReference type="ARBA" id="ARBA00023211"/>
    </source>
</evidence>
<dbReference type="InterPro" id="IPR052915">
    <property type="entry name" value="RtcB-like"/>
</dbReference>
<feature type="binding site" evidence="10">
    <location>
        <begin position="343"/>
        <end position="346"/>
    </location>
    <ligand>
        <name>GMP</name>
        <dbReference type="ChEBI" id="CHEBI:58115"/>
    </ligand>
</feature>
<dbReference type="OrthoDB" id="9802323at2"/>
<evidence type="ECO:0000256" key="5">
    <source>
        <dbReference type="ARBA" id="ARBA00022800"/>
    </source>
</evidence>
<dbReference type="GO" id="GO:0030145">
    <property type="term" value="F:manganese ion binding"/>
    <property type="evidence" value="ECO:0007669"/>
    <property type="project" value="TreeGrafter"/>
</dbReference>
<gene>
    <name evidence="12" type="ORF">B0A77_12260</name>
</gene>
<feature type="active site" description="GMP-histidine intermediate" evidence="9">
    <location>
        <position position="367"/>
    </location>
</feature>
<reference evidence="12 13" key="1">
    <citation type="submission" date="2017-09" db="EMBL/GenBank/DDBJ databases">
        <title>Whole genomes of Flavobacteriaceae.</title>
        <authorList>
            <person name="Stine C."/>
            <person name="Li C."/>
            <person name="Tadesse D."/>
        </authorList>
    </citation>
    <scope>NUCLEOTIDE SEQUENCE [LARGE SCALE GENOMIC DNA]</scope>
    <source>
        <strain evidence="12 13">ATCC 35036</strain>
    </source>
</reference>
<evidence type="ECO:0000256" key="1">
    <source>
        <dbReference type="ARBA" id="ARBA00012726"/>
    </source>
</evidence>